<accession>A0A0F9K028</accession>
<evidence type="ECO:0008006" key="2">
    <source>
        <dbReference type="Google" id="ProtNLM"/>
    </source>
</evidence>
<gene>
    <name evidence="1" type="ORF">LCGC14_1464630</name>
</gene>
<sequence length="1030" mass="115836">TADAVFDEVKFPDREATPAENAIPEVQISQADYDTLILSELSDEQVVDELIKPAEGIEQAPEAPVTAPERAVAPKIPAEEGDIPQKLADAIGKPDEPAVLEDLGITEEGEKIQQIVNDEIQAKLDTADAFEARGDLEEATRLREEARESGETLKEADGLETERAVDSILGGEEVGVALTGLELRRQEEARARLAERAEEIETGVPATARVETVLPVEEKAVKARIREITGQRKLEGKRVSERAAFREVMKKSVQAARKAFREGRLEGVEVERVRTNELKENEKIRIRTRKQVARIKKRAKKFKKSKKRDIAVDYQKKIAELLATVDLKGKPTAKTQKNLEGLRDWLKRHEDNLQIPPERIDQLTRLSKKSFADFTLEELTEFEDALKTLTSLGRLKRQLQVKYNKKENAKQIKRLTDAVNNVDPEKFDPDKPTKLQIFDRGLRTFYMETLHSARVTDMMDGYKDFGGANTELIKDFLQGETTAKINGEAIVVDTIEKIIKETGIAELTEEQQLNMMINIRFRERSFDQVKTLMVDNDLTEIPELSKQEEKFIEIIQSATNQFTDELAATVEEIDNRVFVRLPTYILPLKYEKESNIAPSETINRTRHRVTSTAQGFKFERVKGVQRKPRKDILAIFDEAIKDQQWYLQMQPRLEHARQLVLTNEYRDAAGDLNSDWWRTELDQIARRGWSATAQSNPVLRTVRLNLTQAILGYKLSSIVMQPFAIFDTMAYSTARWGITTTAEITKLFANVWVNPVFAESIVAKSPALQTRQAGELAVEEVMEKIGKGKTLREKYIKGGLKLLQKADLITAAGMREALRNILIKEEGMDATLAETESDFLMNMVSGSAEVTLRPQILGRGEGARTWFTFQSFFLNRWGIIAHDIIVAKLLKGAWKQKYNAALALSIFIAGGITEDEFREFLFETVTGRELPDQSIIEQALLFLPSNVPIAGNFLQAAIRGGGALPPAPRVLATGIRGGVALATGKTPETRARGLLKLAEAFIALIMGIPGTAQTFDVAERVLIPEKRRKR</sequence>
<dbReference type="EMBL" id="LAZR01010235">
    <property type="protein sequence ID" value="KKM68066.1"/>
    <property type="molecule type" value="Genomic_DNA"/>
</dbReference>
<evidence type="ECO:0000313" key="1">
    <source>
        <dbReference type="EMBL" id="KKM68066.1"/>
    </source>
</evidence>
<feature type="non-terminal residue" evidence="1">
    <location>
        <position position="1"/>
    </location>
</feature>
<organism evidence="1">
    <name type="scientific">marine sediment metagenome</name>
    <dbReference type="NCBI Taxonomy" id="412755"/>
    <lineage>
        <taxon>unclassified sequences</taxon>
        <taxon>metagenomes</taxon>
        <taxon>ecological metagenomes</taxon>
    </lineage>
</organism>
<proteinExistence type="predicted"/>
<comment type="caution">
    <text evidence="1">The sequence shown here is derived from an EMBL/GenBank/DDBJ whole genome shotgun (WGS) entry which is preliminary data.</text>
</comment>
<protein>
    <recommendedName>
        <fullName evidence="2">Large polyvalent protein associated domain-containing protein</fullName>
    </recommendedName>
</protein>
<reference evidence="1" key="1">
    <citation type="journal article" date="2015" name="Nature">
        <title>Complex archaea that bridge the gap between prokaryotes and eukaryotes.</title>
        <authorList>
            <person name="Spang A."/>
            <person name="Saw J.H."/>
            <person name="Jorgensen S.L."/>
            <person name="Zaremba-Niedzwiedzka K."/>
            <person name="Martijn J."/>
            <person name="Lind A.E."/>
            <person name="van Eijk R."/>
            <person name="Schleper C."/>
            <person name="Guy L."/>
            <person name="Ettema T.J."/>
        </authorList>
    </citation>
    <scope>NUCLEOTIDE SEQUENCE</scope>
</reference>
<dbReference type="AlphaFoldDB" id="A0A0F9K028"/>
<name>A0A0F9K028_9ZZZZ</name>